<evidence type="ECO:0000256" key="3">
    <source>
        <dbReference type="ARBA" id="ARBA00023242"/>
    </source>
</evidence>
<dbReference type="InterPro" id="IPR051579">
    <property type="entry name" value="DDR_Transcriptional_Reg"/>
</dbReference>
<evidence type="ECO:0000256" key="2">
    <source>
        <dbReference type="ARBA" id="ARBA00022763"/>
    </source>
</evidence>
<gene>
    <name evidence="6" type="primary">MDC1_2</name>
    <name evidence="6" type="ORF">IWW36_002444</name>
</gene>
<dbReference type="CDD" id="cd17744">
    <property type="entry name" value="BRCT_MDC1_rpt1"/>
    <property type="match status" value="1"/>
</dbReference>
<protein>
    <submittedName>
        <fullName evidence="6">Mediator of DNA damage checkpoint protein 1</fullName>
    </submittedName>
</protein>
<evidence type="ECO:0000256" key="4">
    <source>
        <dbReference type="SAM" id="MobiDB-lite"/>
    </source>
</evidence>
<dbReference type="Proteomes" id="UP001139887">
    <property type="component" value="Unassembled WGS sequence"/>
</dbReference>
<dbReference type="InterPro" id="IPR001357">
    <property type="entry name" value="BRCT_dom"/>
</dbReference>
<feature type="region of interest" description="Disordered" evidence="4">
    <location>
        <begin position="1"/>
        <end position="29"/>
    </location>
</feature>
<sequence>MDEGGVDQQAGPTGMGQARHTSRAAAMAASKTLNEMMKAANIFETEMRKERLNKYRKSINGRRTLTLADDEGMRTSAMPMSSQKSKTEHSNAADNNKNDRNEGELGYSDIPSSKRQKTSNLERDRVGIMFTQVRPRVEEQEQILAMGGEIVESATHATHLVCTSIKRTYKMLMALASGHVKIVGRNWLEDSLQQKRWIPVDFAHDGLAVEKYTIQDQVAEKHWGFRLSESIRLSHERRLLEGITVFVTPNVEPTFSILKPLIEIAGGEAVTSLPANRLQALLKKSYRAIHAKGATEATEMPLLVVTCREDSKMWPMFQLSADKRVPIYGTEVILTGLLRQRILLNAPEFDLIQT</sequence>
<dbReference type="CDD" id="cd18432">
    <property type="entry name" value="BRCT_PAXIP1_rpt6_like"/>
    <property type="match status" value="1"/>
</dbReference>
<name>A0A9W8I759_9FUNG</name>
<proteinExistence type="predicted"/>
<comment type="subcellular location">
    <subcellularLocation>
        <location evidence="1">Nucleus</location>
    </subcellularLocation>
</comment>
<dbReference type="InterPro" id="IPR036420">
    <property type="entry name" value="BRCT_dom_sf"/>
</dbReference>
<dbReference type="EMBL" id="JANBUW010000063">
    <property type="protein sequence ID" value="KAJ2849717.1"/>
    <property type="molecule type" value="Genomic_DNA"/>
</dbReference>
<keyword evidence="3" id="KW-0539">Nucleus</keyword>
<dbReference type="SUPFAM" id="SSF52113">
    <property type="entry name" value="BRCT domain"/>
    <property type="match status" value="1"/>
</dbReference>
<dbReference type="PANTHER" id="PTHR23196:SF1">
    <property type="entry name" value="PAX-INTERACTING PROTEIN 1"/>
    <property type="match status" value="1"/>
</dbReference>
<evidence type="ECO:0000313" key="7">
    <source>
        <dbReference type="Proteomes" id="UP001139887"/>
    </source>
</evidence>
<dbReference type="GO" id="GO:0006974">
    <property type="term" value="P:DNA damage response"/>
    <property type="evidence" value="ECO:0007669"/>
    <property type="project" value="UniProtKB-KW"/>
</dbReference>
<feature type="compositionally biased region" description="Basic and acidic residues" evidence="4">
    <location>
        <begin position="85"/>
        <end position="103"/>
    </location>
</feature>
<dbReference type="Gene3D" id="3.40.50.10190">
    <property type="entry name" value="BRCT domain"/>
    <property type="match status" value="2"/>
</dbReference>
<feature type="region of interest" description="Disordered" evidence="4">
    <location>
        <begin position="63"/>
        <end position="123"/>
    </location>
</feature>
<dbReference type="GO" id="GO:0005634">
    <property type="term" value="C:nucleus"/>
    <property type="evidence" value="ECO:0007669"/>
    <property type="project" value="UniProtKB-SubCell"/>
</dbReference>
<accession>A0A9W8I759</accession>
<organism evidence="6 7">
    <name type="scientific">Coemansia brasiliensis</name>
    <dbReference type="NCBI Taxonomy" id="2650707"/>
    <lineage>
        <taxon>Eukaryota</taxon>
        <taxon>Fungi</taxon>
        <taxon>Fungi incertae sedis</taxon>
        <taxon>Zoopagomycota</taxon>
        <taxon>Kickxellomycotina</taxon>
        <taxon>Kickxellomycetes</taxon>
        <taxon>Kickxellales</taxon>
        <taxon>Kickxellaceae</taxon>
        <taxon>Coemansia</taxon>
    </lineage>
</organism>
<keyword evidence="7" id="KW-1185">Reference proteome</keyword>
<evidence type="ECO:0000313" key="6">
    <source>
        <dbReference type="EMBL" id="KAJ2849717.1"/>
    </source>
</evidence>
<evidence type="ECO:0000259" key="5">
    <source>
        <dbReference type="PROSITE" id="PS50172"/>
    </source>
</evidence>
<evidence type="ECO:0000256" key="1">
    <source>
        <dbReference type="ARBA" id="ARBA00004123"/>
    </source>
</evidence>
<dbReference type="Pfam" id="PF16589">
    <property type="entry name" value="BRCT_2"/>
    <property type="match status" value="1"/>
</dbReference>
<keyword evidence="2" id="KW-0227">DNA damage</keyword>
<dbReference type="PROSITE" id="PS50172">
    <property type="entry name" value="BRCT"/>
    <property type="match status" value="1"/>
</dbReference>
<reference evidence="6" key="1">
    <citation type="submission" date="2022-07" db="EMBL/GenBank/DDBJ databases">
        <title>Phylogenomic reconstructions and comparative analyses of Kickxellomycotina fungi.</title>
        <authorList>
            <person name="Reynolds N.K."/>
            <person name="Stajich J.E."/>
            <person name="Barry K."/>
            <person name="Grigoriev I.V."/>
            <person name="Crous P."/>
            <person name="Smith M.E."/>
        </authorList>
    </citation>
    <scope>NUCLEOTIDE SEQUENCE</scope>
    <source>
        <strain evidence="6">NRRL 1566</strain>
    </source>
</reference>
<dbReference type="PANTHER" id="PTHR23196">
    <property type="entry name" value="PAX TRANSCRIPTION ACTIVATION DOMAIN INTERACTING PROTEIN"/>
    <property type="match status" value="1"/>
</dbReference>
<dbReference type="OrthoDB" id="342264at2759"/>
<comment type="caution">
    <text evidence="6">The sequence shown here is derived from an EMBL/GenBank/DDBJ whole genome shotgun (WGS) entry which is preliminary data.</text>
</comment>
<dbReference type="AlphaFoldDB" id="A0A9W8I759"/>
<feature type="domain" description="BRCT" evidence="5">
    <location>
        <begin position="135"/>
        <end position="201"/>
    </location>
</feature>
<dbReference type="GO" id="GO:0035861">
    <property type="term" value="C:site of double-strand break"/>
    <property type="evidence" value="ECO:0007669"/>
    <property type="project" value="TreeGrafter"/>
</dbReference>
<dbReference type="Pfam" id="PF16770">
    <property type="entry name" value="RTT107_BRCT_5"/>
    <property type="match status" value="1"/>
</dbReference>